<evidence type="ECO:0000256" key="1">
    <source>
        <dbReference type="SAM" id="MobiDB-lite"/>
    </source>
</evidence>
<feature type="compositionally biased region" description="Pro residues" evidence="1">
    <location>
        <begin position="39"/>
        <end position="60"/>
    </location>
</feature>
<keyword evidence="3" id="KW-1185">Reference proteome</keyword>
<protein>
    <recommendedName>
        <fullName evidence="4">Chromatin elongation factor spt5</fullName>
    </recommendedName>
</protein>
<proteinExistence type="predicted"/>
<accession>A0AAD7EJP0</accession>
<feature type="compositionally biased region" description="Pro residues" evidence="1">
    <location>
        <begin position="731"/>
        <end position="743"/>
    </location>
</feature>
<evidence type="ECO:0008006" key="4">
    <source>
        <dbReference type="Google" id="ProtNLM"/>
    </source>
</evidence>
<organism evidence="2 3">
    <name type="scientific">Mycena albidolilacea</name>
    <dbReference type="NCBI Taxonomy" id="1033008"/>
    <lineage>
        <taxon>Eukaryota</taxon>
        <taxon>Fungi</taxon>
        <taxon>Dikarya</taxon>
        <taxon>Basidiomycota</taxon>
        <taxon>Agaricomycotina</taxon>
        <taxon>Agaricomycetes</taxon>
        <taxon>Agaricomycetidae</taxon>
        <taxon>Agaricales</taxon>
        <taxon>Marasmiineae</taxon>
        <taxon>Mycenaceae</taxon>
        <taxon>Mycena</taxon>
    </lineage>
</organism>
<gene>
    <name evidence="2" type="ORF">DFH08DRAFT_967710</name>
</gene>
<dbReference type="AlphaFoldDB" id="A0AAD7EJP0"/>
<name>A0AAD7EJP0_9AGAR</name>
<sequence length="908" mass="100098">MFDTERRNNEEPMHEEPTPSGNDVPPPVNEELMRRMPDEPTPSGVPMPSHVLPPLPPPMPGRVLLPDSEAPGLRTRTPPAVNEVARRVPEEPTPSGVPMPSPVLPPPPLPIPGCILPNSEALALWTRTPPLGNEELAACTPLFLPDSRGPTPFDFTGCDLAGARGPTPFPSRAPPDMDASRKRARSSSTEPPPSKRRKPRSVAHFFDLAAEEDEDSGSGDDSEPRPVRRADDGEEGEDDDEETSSDREFIDDEPVHQGSHFTIPDENDADALEALAASFKTASAQSAVSPSSPFSTSPSSHDLVHNLFAPAPSDERTTVQRGEWIRLKKKPYEGKLAWVVSSQRFIVANPNRVGNADSCSRVTYNAPLLATAYPRVLPNPDKLLHFKQSKEVYLKKATFIGTTSVLVEGVRVVVVAGEHKGDVGYIVMIREIVDEKYRVRWAKIQEEYNGTDAVRAESHSIFVQIVHLRRHALDPPTPFRVLDRVQVVTGIEHRGAIGRIVQVEDEWLRVQCLQESGEQDIIEVEHRRVARHFVEGDFVCVTGASKDRREDRCGLVVKVCTGGALELYSGERNFDGSDIFDDPLWRAPSRDANFDLNPDSSTSSWAALMPQSDPTVALRSAVGHDLEKHRREGKHNGSDFTDVLRLVLDADVKKQRRLREGRPVGRRFEGVEVLVAWKGPFKGTRGVVKFTVDIKELVHVHTRVALSKTYALPSWMLVPRPAPEPARARTPLPPSRLPTPPPRASWTSNSQVLDGELDGRWLCLPGLVQKRVDVVLKDIVSSANRNFRPGKRALSCEGRAGYIALDQPFHQEDLDKKMIRVWDVGPNGTGHPVRGPCIRPMRQMADGTPINRVVTRVVIIGPDTEGDVGKLGCYGEARPHSDQVSAVKFQNSGSVPKDGGVLATTDFN</sequence>
<comment type="caution">
    <text evidence="2">The sequence shown here is derived from an EMBL/GenBank/DDBJ whole genome shotgun (WGS) entry which is preliminary data.</text>
</comment>
<dbReference type="Proteomes" id="UP001218218">
    <property type="component" value="Unassembled WGS sequence"/>
</dbReference>
<dbReference type="EMBL" id="JARIHO010000040">
    <property type="protein sequence ID" value="KAJ7327927.1"/>
    <property type="molecule type" value="Genomic_DNA"/>
</dbReference>
<feature type="compositionally biased region" description="Acidic residues" evidence="1">
    <location>
        <begin position="209"/>
        <end position="221"/>
    </location>
</feature>
<reference evidence="2" key="1">
    <citation type="submission" date="2023-03" db="EMBL/GenBank/DDBJ databases">
        <title>Massive genome expansion in bonnet fungi (Mycena s.s.) driven by repeated elements and novel gene families across ecological guilds.</title>
        <authorList>
            <consortium name="Lawrence Berkeley National Laboratory"/>
            <person name="Harder C.B."/>
            <person name="Miyauchi S."/>
            <person name="Viragh M."/>
            <person name="Kuo A."/>
            <person name="Thoen E."/>
            <person name="Andreopoulos B."/>
            <person name="Lu D."/>
            <person name="Skrede I."/>
            <person name="Drula E."/>
            <person name="Henrissat B."/>
            <person name="Morin E."/>
            <person name="Kohler A."/>
            <person name="Barry K."/>
            <person name="LaButti K."/>
            <person name="Morin E."/>
            <person name="Salamov A."/>
            <person name="Lipzen A."/>
            <person name="Mereny Z."/>
            <person name="Hegedus B."/>
            <person name="Baldrian P."/>
            <person name="Stursova M."/>
            <person name="Weitz H."/>
            <person name="Taylor A."/>
            <person name="Grigoriev I.V."/>
            <person name="Nagy L.G."/>
            <person name="Martin F."/>
            <person name="Kauserud H."/>
        </authorList>
    </citation>
    <scope>NUCLEOTIDE SEQUENCE</scope>
    <source>
        <strain evidence="2">CBHHK002</strain>
    </source>
</reference>
<feature type="compositionally biased region" description="Basic and acidic residues" evidence="1">
    <location>
        <begin position="1"/>
        <end position="17"/>
    </location>
</feature>
<evidence type="ECO:0000313" key="3">
    <source>
        <dbReference type="Proteomes" id="UP001218218"/>
    </source>
</evidence>
<feature type="compositionally biased region" description="Pro residues" evidence="1">
    <location>
        <begin position="91"/>
        <end position="104"/>
    </location>
</feature>
<feature type="region of interest" description="Disordered" evidence="1">
    <location>
        <begin position="1"/>
        <end position="104"/>
    </location>
</feature>
<feature type="compositionally biased region" description="Acidic residues" evidence="1">
    <location>
        <begin position="232"/>
        <end position="243"/>
    </location>
</feature>
<evidence type="ECO:0000313" key="2">
    <source>
        <dbReference type="EMBL" id="KAJ7327927.1"/>
    </source>
</evidence>
<feature type="region of interest" description="Disordered" evidence="1">
    <location>
        <begin position="148"/>
        <end position="264"/>
    </location>
</feature>
<feature type="region of interest" description="Disordered" evidence="1">
    <location>
        <begin position="724"/>
        <end position="746"/>
    </location>
</feature>
<feature type="compositionally biased region" description="Basic and acidic residues" evidence="1">
    <location>
        <begin position="222"/>
        <end position="231"/>
    </location>
</feature>